<dbReference type="AlphaFoldDB" id="A0AAN9FGL5"/>
<accession>A0AAN9FGL5</accession>
<name>A0AAN9FGL5_CROPI</name>
<feature type="region of interest" description="Disordered" evidence="1">
    <location>
        <begin position="121"/>
        <end position="184"/>
    </location>
</feature>
<feature type="region of interest" description="Disordered" evidence="1">
    <location>
        <begin position="22"/>
        <end position="53"/>
    </location>
</feature>
<comment type="caution">
    <text evidence="2">The sequence shown here is derived from an EMBL/GenBank/DDBJ whole genome shotgun (WGS) entry which is preliminary data.</text>
</comment>
<feature type="compositionally biased region" description="Acidic residues" evidence="1">
    <location>
        <begin position="30"/>
        <end position="51"/>
    </location>
</feature>
<dbReference type="Proteomes" id="UP001372338">
    <property type="component" value="Unassembled WGS sequence"/>
</dbReference>
<evidence type="ECO:0000313" key="3">
    <source>
        <dbReference type="Proteomes" id="UP001372338"/>
    </source>
</evidence>
<feature type="compositionally biased region" description="Polar residues" evidence="1">
    <location>
        <begin position="136"/>
        <end position="145"/>
    </location>
</feature>
<evidence type="ECO:0000313" key="2">
    <source>
        <dbReference type="EMBL" id="KAK7273225.1"/>
    </source>
</evidence>
<dbReference type="EMBL" id="JAYWIO010000003">
    <property type="protein sequence ID" value="KAK7273225.1"/>
    <property type="molecule type" value="Genomic_DNA"/>
</dbReference>
<evidence type="ECO:0000256" key="1">
    <source>
        <dbReference type="SAM" id="MobiDB-lite"/>
    </source>
</evidence>
<feature type="compositionally biased region" description="Basic and acidic residues" evidence="1">
    <location>
        <begin position="121"/>
        <end position="135"/>
    </location>
</feature>
<gene>
    <name evidence="2" type="ORF">RIF29_14274</name>
</gene>
<feature type="compositionally biased region" description="Basic and acidic residues" evidence="1">
    <location>
        <begin position="72"/>
        <end position="96"/>
    </location>
</feature>
<feature type="region of interest" description="Disordered" evidence="1">
    <location>
        <begin position="67"/>
        <end position="96"/>
    </location>
</feature>
<keyword evidence="3" id="KW-1185">Reference proteome</keyword>
<protein>
    <submittedName>
        <fullName evidence="2">Uncharacterized protein</fullName>
    </submittedName>
</protein>
<organism evidence="2 3">
    <name type="scientific">Crotalaria pallida</name>
    <name type="common">Smooth rattlebox</name>
    <name type="synonym">Crotalaria striata</name>
    <dbReference type="NCBI Taxonomy" id="3830"/>
    <lineage>
        <taxon>Eukaryota</taxon>
        <taxon>Viridiplantae</taxon>
        <taxon>Streptophyta</taxon>
        <taxon>Embryophyta</taxon>
        <taxon>Tracheophyta</taxon>
        <taxon>Spermatophyta</taxon>
        <taxon>Magnoliopsida</taxon>
        <taxon>eudicotyledons</taxon>
        <taxon>Gunneridae</taxon>
        <taxon>Pentapetalae</taxon>
        <taxon>rosids</taxon>
        <taxon>fabids</taxon>
        <taxon>Fabales</taxon>
        <taxon>Fabaceae</taxon>
        <taxon>Papilionoideae</taxon>
        <taxon>50 kb inversion clade</taxon>
        <taxon>genistoids sensu lato</taxon>
        <taxon>core genistoids</taxon>
        <taxon>Crotalarieae</taxon>
        <taxon>Crotalaria</taxon>
    </lineage>
</organism>
<sequence>MEASKNFDTINLDNDYDHININDSGFVDNNSDDDNSDDSDINEYDDFDDEEKGTQSLLKRYGMNINIDKDDEGNTERSTKDDKTRKSTRGETEVHEIESNYAGMPNTKVLLSIFEGNKDNEKELKRGEGEAHETEQSNPTTTVKSSKCRKDKDKGSFKWNQGNAQEDGCISDDDSASTKGHQSPMVGALTHGDEHFSEVMPMSHNFGGVHVYHSYTPLHSLPTIPKLWIHELRGIPNFHIEHLYPQRPQVPNSPVFPQVYPRVSNVINSTRCSALLQEFMKKDGQH</sequence>
<proteinExistence type="predicted"/>
<reference evidence="2 3" key="1">
    <citation type="submission" date="2024-01" db="EMBL/GenBank/DDBJ databases">
        <title>The genomes of 5 underutilized Papilionoideae crops provide insights into root nodulation and disease resistanc.</title>
        <authorList>
            <person name="Yuan L."/>
        </authorList>
    </citation>
    <scope>NUCLEOTIDE SEQUENCE [LARGE SCALE GENOMIC DNA]</scope>
    <source>
        <strain evidence="2">ZHUSHIDOU_FW_LH</strain>
        <tissue evidence="2">Leaf</tissue>
    </source>
</reference>